<evidence type="ECO:0000256" key="2">
    <source>
        <dbReference type="ARBA" id="ARBA00002388"/>
    </source>
</evidence>
<comment type="catalytic activity">
    <reaction evidence="1 7">
        <text>[protein]-peptidylproline (omega=180) = [protein]-peptidylproline (omega=0)</text>
        <dbReference type="Rhea" id="RHEA:16237"/>
        <dbReference type="Rhea" id="RHEA-COMP:10747"/>
        <dbReference type="Rhea" id="RHEA-COMP:10748"/>
        <dbReference type="ChEBI" id="CHEBI:83833"/>
        <dbReference type="ChEBI" id="CHEBI:83834"/>
        <dbReference type="EC" id="5.2.1.8"/>
    </reaction>
</comment>
<dbReference type="InterPro" id="IPR046357">
    <property type="entry name" value="PPIase_dom_sf"/>
</dbReference>
<dbReference type="STRING" id="205917.A0A4Y9Y4S6"/>
<feature type="non-terminal residue" evidence="9">
    <location>
        <position position="1"/>
    </location>
</feature>
<dbReference type="PANTHER" id="PTHR10516:SF443">
    <property type="entry name" value="FK506-BINDING PROTEIN 59-RELATED"/>
    <property type="match status" value="1"/>
</dbReference>
<dbReference type="EC" id="5.2.1.8" evidence="3 7"/>
<keyword evidence="5 7" id="KW-0413">Isomerase</keyword>
<evidence type="ECO:0000259" key="8">
    <source>
        <dbReference type="PROSITE" id="PS50059"/>
    </source>
</evidence>
<evidence type="ECO:0000313" key="10">
    <source>
        <dbReference type="Proteomes" id="UP000298327"/>
    </source>
</evidence>
<comment type="function">
    <text evidence="2">PPIases accelerate the folding of proteins. It catalyzes the cis-trans isomerization of proline imidic peptide bonds in oligopeptides.</text>
</comment>
<dbReference type="AlphaFoldDB" id="A0A4Y9Y4S6"/>
<sequence>ILCLEHSFAVAGLYGCSLVKLHHIHSLAVAKPGPIYRPGFLDANAEAVSGVSCPRTLTPSPPLLCYRGSSYAVSRFSHMPPGTFLLGRGTEARSDQAAKRLRTVDRASGKLQGGGSYRWDIPIWRLEGQVRGQSKAGARKLSAGRKRRIEACASVRRETKELIDEMDIVLCGWFGRQRRRAGEQIFRQDRPIDIDNRGLDDARPAQTFKWTDSYGLPILDRKLGVTVERLTPGDGKTFPQRVVRLIPSSDLLRTTNSRFLDKVTIHYVGVLTDGKKFDSSRDRGAPFETEIGVGKVIKGWDEGVPQLSLGEKAILTATPDYAYGARGFPPVIPPNSTLKFEVELLKIN</sequence>
<dbReference type="FunFam" id="3.10.50.40:FF:000025">
    <property type="entry name" value="Peptidylprolyl isomerase"/>
    <property type="match status" value="1"/>
</dbReference>
<dbReference type="InterPro" id="IPR050689">
    <property type="entry name" value="FKBP-type_PPIase"/>
</dbReference>
<dbReference type="SUPFAM" id="SSF54534">
    <property type="entry name" value="FKBP-like"/>
    <property type="match status" value="1"/>
</dbReference>
<dbReference type="Proteomes" id="UP000298327">
    <property type="component" value="Unassembled WGS sequence"/>
</dbReference>
<reference evidence="9 10" key="1">
    <citation type="submission" date="2019-02" db="EMBL/GenBank/DDBJ databases">
        <title>Genome sequencing of the rare red list fungi Dentipellis fragilis.</title>
        <authorList>
            <person name="Buettner E."/>
            <person name="Kellner H."/>
        </authorList>
    </citation>
    <scope>NUCLEOTIDE SEQUENCE [LARGE SCALE GENOMIC DNA]</scope>
    <source>
        <strain evidence="9 10">DSM 105465</strain>
    </source>
</reference>
<dbReference type="InterPro" id="IPR001179">
    <property type="entry name" value="PPIase_FKBP_dom"/>
</dbReference>
<name>A0A4Y9Y4S6_9AGAM</name>
<proteinExistence type="inferred from homology"/>
<dbReference type="EMBL" id="SEOQ01000773">
    <property type="protein sequence ID" value="TFY57132.1"/>
    <property type="molecule type" value="Genomic_DNA"/>
</dbReference>
<comment type="caution">
    <text evidence="9">The sequence shown here is derived from an EMBL/GenBank/DDBJ whole genome shotgun (WGS) entry which is preliminary data.</text>
</comment>
<feature type="domain" description="PPIase FKBP-type" evidence="8">
    <location>
        <begin position="260"/>
        <end position="348"/>
    </location>
</feature>
<evidence type="ECO:0000256" key="4">
    <source>
        <dbReference type="ARBA" id="ARBA00023110"/>
    </source>
</evidence>
<dbReference type="PROSITE" id="PS50059">
    <property type="entry name" value="FKBP_PPIASE"/>
    <property type="match status" value="1"/>
</dbReference>
<dbReference type="GO" id="GO:0005737">
    <property type="term" value="C:cytoplasm"/>
    <property type="evidence" value="ECO:0007669"/>
    <property type="project" value="TreeGrafter"/>
</dbReference>
<keyword evidence="10" id="KW-1185">Reference proteome</keyword>
<evidence type="ECO:0000256" key="6">
    <source>
        <dbReference type="ARBA" id="ARBA00038106"/>
    </source>
</evidence>
<evidence type="ECO:0000256" key="7">
    <source>
        <dbReference type="PROSITE-ProRule" id="PRU00277"/>
    </source>
</evidence>
<organism evidence="9 10">
    <name type="scientific">Dentipellis fragilis</name>
    <dbReference type="NCBI Taxonomy" id="205917"/>
    <lineage>
        <taxon>Eukaryota</taxon>
        <taxon>Fungi</taxon>
        <taxon>Dikarya</taxon>
        <taxon>Basidiomycota</taxon>
        <taxon>Agaricomycotina</taxon>
        <taxon>Agaricomycetes</taxon>
        <taxon>Russulales</taxon>
        <taxon>Hericiaceae</taxon>
        <taxon>Dentipellis</taxon>
    </lineage>
</organism>
<accession>A0A4Y9Y4S6</accession>
<evidence type="ECO:0000256" key="3">
    <source>
        <dbReference type="ARBA" id="ARBA00013194"/>
    </source>
</evidence>
<dbReference type="Gene3D" id="3.10.50.40">
    <property type="match status" value="1"/>
</dbReference>
<keyword evidence="4 7" id="KW-0697">Rotamase</keyword>
<evidence type="ECO:0000256" key="5">
    <source>
        <dbReference type="ARBA" id="ARBA00023235"/>
    </source>
</evidence>
<gene>
    <name evidence="9" type="ORF">EVG20_g8658</name>
</gene>
<dbReference type="PANTHER" id="PTHR10516">
    <property type="entry name" value="PEPTIDYL-PROLYL CIS-TRANS ISOMERASE"/>
    <property type="match status" value="1"/>
</dbReference>
<evidence type="ECO:0000313" key="9">
    <source>
        <dbReference type="EMBL" id="TFY57132.1"/>
    </source>
</evidence>
<evidence type="ECO:0000256" key="1">
    <source>
        <dbReference type="ARBA" id="ARBA00000971"/>
    </source>
</evidence>
<dbReference type="Pfam" id="PF00254">
    <property type="entry name" value="FKBP_C"/>
    <property type="match status" value="1"/>
</dbReference>
<comment type="similarity">
    <text evidence="6">Belongs to the FKBP-type PPIase family. FKBP1 subfamily.</text>
</comment>
<dbReference type="OrthoDB" id="1902587at2759"/>
<protein>
    <recommendedName>
        <fullName evidence="3 7">peptidylprolyl isomerase</fullName>
        <ecNumber evidence="3 7">5.2.1.8</ecNumber>
    </recommendedName>
</protein>
<dbReference type="GO" id="GO:0003755">
    <property type="term" value="F:peptidyl-prolyl cis-trans isomerase activity"/>
    <property type="evidence" value="ECO:0007669"/>
    <property type="project" value="UniProtKB-KW"/>
</dbReference>